<dbReference type="AlphaFoldDB" id="A0A523VVY6"/>
<keyword evidence="7 8" id="KW-0472">Membrane</keyword>
<feature type="transmembrane region" description="Helical" evidence="8">
    <location>
        <begin position="425"/>
        <end position="445"/>
    </location>
</feature>
<name>A0A523VVY6_UNCAE</name>
<keyword evidence="6 8" id="KW-1133">Transmembrane helix</keyword>
<evidence type="ECO:0000256" key="3">
    <source>
        <dbReference type="ARBA" id="ARBA00022676"/>
    </source>
</evidence>
<keyword evidence="4" id="KW-0808">Transferase</keyword>
<dbReference type="GO" id="GO:0009103">
    <property type="term" value="P:lipopolysaccharide biosynthetic process"/>
    <property type="evidence" value="ECO:0007669"/>
    <property type="project" value="UniProtKB-ARBA"/>
</dbReference>
<feature type="transmembrane region" description="Helical" evidence="8">
    <location>
        <begin position="205"/>
        <end position="234"/>
    </location>
</feature>
<dbReference type="EMBL" id="SOIZ01000391">
    <property type="protein sequence ID" value="TET58911.1"/>
    <property type="molecule type" value="Genomic_DNA"/>
</dbReference>
<feature type="transmembrane region" description="Helical" evidence="8">
    <location>
        <begin position="39"/>
        <end position="56"/>
    </location>
</feature>
<gene>
    <name evidence="9" type="ORF">E3J48_08465</name>
</gene>
<comment type="caution">
    <text evidence="9">The sequence shown here is derived from an EMBL/GenBank/DDBJ whole genome shotgun (WGS) entry which is preliminary data.</text>
</comment>
<dbReference type="GO" id="GO:0016763">
    <property type="term" value="F:pentosyltransferase activity"/>
    <property type="evidence" value="ECO:0007669"/>
    <property type="project" value="TreeGrafter"/>
</dbReference>
<feature type="transmembrane region" description="Helical" evidence="8">
    <location>
        <begin position="268"/>
        <end position="289"/>
    </location>
</feature>
<dbReference type="Proteomes" id="UP000319130">
    <property type="component" value="Unassembled WGS sequence"/>
</dbReference>
<feature type="transmembrane region" description="Helical" evidence="8">
    <location>
        <begin position="504"/>
        <end position="522"/>
    </location>
</feature>
<protein>
    <submittedName>
        <fullName evidence="9">Uncharacterized protein</fullName>
    </submittedName>
</protein>
<proteinExistence type="predicted"/>
<evidence type="ECO:0000256" key="7">
    <source>
        <dbReference type="ARBA" id="ARBA00023136"/>
    </source>
</evidence>
<feature type="transmembrane region" description="Helical" evidence="8">
    <location>
        <begin position="102"/>
        <end position="119"/>
    </location>
</feature>
<evidence type="ECO:0000313" key="9">
    <source>
        <dbReference type="EMBL" id="TET58911.1"/>
    </source>
</evidence>
<feature type="transmembrane region" description="Helical" evidence="8">
    <location>
        <begin position="310"/>
        <end position="331"/>
    </location>
</feature>
<evidence type="ECO:0000256" key="8">
    <source>
        <dbReference type="SAM" id="Phobius"/>
    </source>
</evidence>
<dbReference type="InterPro" id="IPR050297">
    <property type="entry name" value="LipidA_mod_glycosyltrf_83"/>
</dbReference>
<evidence type="ECO:0000256" key="4">
    <source>
        <dbReference type="ARBA" id="ARBA00022679"/>
    </source>
</evidence>
<evidence type="ECO:0000256" key="6">
    <source>
        <dbReference type="ARBA" id="ARBA00022989"/>
    </source>
</evidence>
<evidence type="ECO:0000256" key="1">
    <source>
        <dbReference type="ARBA" id="ARBA00004651"/>
    </source>
</evidence>
<evidence type="ECO:0000256" key="5">
    <source>
        <dbReference type="ARBA" id="ARBA00022692"/>
    </source>
</evidence>
<feature type="transmembrane region" description="Helical" evidence="8">
    <location>
        <begin position="246"/>
        <end position="262"/>
    </location>
</feature>
<keyword evidence="3" id="KW-0328">Glycosyltransferase</keyword>
<feature type="transmembrane region" description="Helical" evidence="8">
    <location>
        <begin position="9"/>
        <end position="27"/>
    </location>
</feature>
<organism evidence="9 10">
    <name type="scientific">Aerophobetes bacterium</name>
    <dbReference type="NCBI Taxonomy" id="2030807"/>
    <lineage>
        <taxon>Bacteria</taxon>
        <taxon>Candidatus Aerophobota</taxon>
    </lineage>
</organism>
<feature type="transmembrane region" description="Helical" evidence="8">
    <location>
        <begin position="385"/>
        <end position="405"/>
    </location>
</feature>
<feature type="transmembrane region" description="Helical" evidence="8">
    <location>
        <begin position="343"/>
        <end position="364"/>
    </location>
</feature>
<accession>A0A523VVY6</accession>
<sequence length="662" mass="76324">MMRSLVRKIGWILLAGWVVFIYGSYLRRGIDVWVRVGEAFFRIFLLLLFILVATGLGKKILKRLRFEASFPLEFSLFALAIGLGVFTYLLIGFGLVGIFSPWAVNLIIGGMFFFTYREIREIVQETKAKFQSLITSKISLIETALILVFFVQLVFNLVGALVLPSSWDGLGQHLAIAKEWVRHQRLAWVPYIDIGRNLEPFNIPVLYGMALLVKGAILAKLVHFTFGVLTAVAVYTLGRRYLSRQMGLLAGTIFYTVPIVGWESTTALVDLGFAFYAILAVYALINWIVSRRRGWLVISAVMSGLSLGSHNAGFLPMTILSLGILLSGWPFNRGKLVMTFKDLILFVAVAGLIGCFWYLRHFIFTGESIFDFLYTVSWKWKFKYLFRRLFSVVTAAPAWASSFRLRPLAPYLLLPWKITVYPGKFHGLGAIGFSFLVFLPFLVFTRIWEDRPLRFILYYSAVYFVFWAVCTSDKHYLVPLLPFFSILAAYVVGEFSRSGRVLKGGLFTFLILTFVFQMVYQAPEGLDKVHQRFLVFAGLKSQEDYILENEETYPVYNWINENLPSQAKIFVVNDLRAFYCDRSYVTAIIEEKKPLNYSSLQNGLELLAKFKQAQITHVVINQYRWDVRFGKDRWPKLMEELRKEHLQILCHRYPFRVFRVIY</sequence>
<feature type="transmembrane region" description="Helical" evidence="8">
    <location>
        <begin position="452"/>
        <end position="469"/>
    </location>
</feature>
<keyword evidence="2" id="KW-1003">Cell membrane</keyword>
<dbReference type="PANTHER" id="PTHR33908">
    <property type="entry name" value="MANNOSYLTRANSFERASE YKCB-RELATED"/>
    <property type="match status" value="1"/>
</dbReference>
<feature type="transmembrane region" description="Helical" evidence="8">
    <location>
        <begin position="140"/>
        <end position="163"/>
    </location>
</feature>
<keyword evidence="5 8" id="KW-0812">Transmembrane</keyword>
<dbReference type="PANTHER" id="PTHR33908:SF11">
    <property type="entry name" value="MEMBRANE PROTEIN"/>
    <property type="match status" value="1"/>
</dbReference>
<feature type="transmembrane region" description="Helical" evidence="8">
    <location>
        <begin position="76"/>
        <end position="96"/>
    </location>
</feature>
<feature type="transmembrane region" description="Helical" evidence="8">
    <location>
        <begin position="475"/>
        <end position="492"/>
    </location>
</feature>
<evidence type="ECO:0000256" key="2">
    <source>
        <dbReference type="ARBA" id="ARBA00022475"/>
    </source>
</evidence>
<comment type="subcellular location">
    <subcellularLocation>
        <location evidence="1">Cell membrane</location>
        <topology evidence="1">Multi-pass membrane protein</topology>
    </subcellularLocation>
</comment>
<dbReference type="GO" id="GO:0005886">
    <property type="term" value="C:plasma membrane"/>
    <property type="evidence" value="ECO:0007669"/>
    <property type="project" value="UniProtKB-SubCell"/>
</dbReference>
<evidence type="ECO:0000313" key="10">
    <source>
        <dbReference type="Proteomes" id="UP000319130"/>
    </source>
</evidence>
<reference evidence="9 10" key="1">
    <citation type="submission" date="2019-03" db="EMBL/GenBank/DDBJ databases">
        <title>Metabolic potential of uncultured bacteria and archaea associated with petroleum seepage in deep-sea sediments.</title>
        <authorList>
            <person name="Dong X."/>
            <person name="Hubert C."/>
        </authorList>
    </citation>
    <scope>NUCLEOTIDE SEQUENCE [LARGE SCALE GENOMIC DNA]</scope>
    <source>
        <strain evidence="9">E29_bin52</strain>
    </source>
</reference>